<dbReference type="EMBL" id="JAMQKB010000028">
    <property type="protein sequence ID" value="MDC3426065.1"/>
    <property type="molecule type" value="Genomic_DNA"/>
</dbReference>
<comment type="caution">
    <text evidence="9">The sequence shown here is derived from an EMBL/GenBank/DDBJ whole genome shotgun (WGS) entry which is preliminary data.</text>
</comment>
<evidence type="ECO:0000256" key="7">
    <source>
        <dbReference type="ARBA" id="ARBA00024874"/>
    </source>
</evidence>
<keyword evidence="10" id="KW-1185">Reference proteome</keyword>
<gene>
    <name evidence="9" type="ORF">NC797_16315</name>
</gene>
<dbReference type="GO" id="GO:0003677">
    <property type="term" value="F:DNA binding"/>
    <property type="evidence" value="ECO:0007669"/>
    <property type="project" value="UniProtKB-KW"/>
</dbReference>
<dbReference type="CDD" id="cd04783">
    <property type="entry name" value="HTH_MerR1"/>
    <property type="match status" value="1"/>
</dbReference>
<evidence type="ECO:0000256" key="4">
    <source>
        <dbReference type="ARBA" id="ARBA00023015"/>
    </source>
</evidence>
<dbReference type="Proteomes" id="UP001145050">
    <property type="component" value="Unassembled WGS sequence"/>
</dbReference>
<evidence type="ECO:0000256" key="6">
    <source>
        <dbReference type="ARBA" id="ARBA00023163"/>
    </source>
</evidence>
<dbReference type="GO" id="GO:0003700">
    <property type="term" value="F:DNA-binding transcription factor activity"/>
    <property type="evidence" value="ECO:0007669"/>
    <property type="project" value="InterPro"/>
</dbReference>
<dbReference type="AlphaFoldDB" id="A0A9X3WUS1"/>
<name>A0A9X3WUS1_9BACI</name>
<organism evidence="9 10">
    <name type="scientific">Terrihalobacillus insolitus</name>
    <dbReference type="NCBI Taxonomy" id="2950438"/>
    <lineage>
        <taxon>Bacteria</taxon>
        <taxon>Bacillati</taxon>
        <taxon>Bacillota</taxon>
        <taxon>Bacilli</taxon>
        <taxon>Bacillales</taxon>
        <taxon>Bacillaceae</taxon>
        <taxon>Terrihalobacillus</taxon>
    </lineage>
</organism>
<dbReference type="SUPFAM" id="SSF46955">
    <property type="entry name" value="Putative DNA-binding domain"/>
    <property type="match status" value="1"/>
</dbReference>
<evidence type="ECO:0000256" key="1">
    <source>
        <dbReference type="ARBA" id="ARBA00017146"/>
    </source>
</evidence>
<keyword evidence="2" id="KW-0475">Mercuric resistance</keyword>
<evidence type="ECO:0000313" key="9">
    <source>
        <dbReference type="EMBL" id="MDC3426065.1"/>
    </source>
</evidence>
<evidence type="ECO:0000256" key="5">
    <source>
        <dbReference type="ARBA" id="ARBA00023125"/>
    </source>
</evidence>
<comment type="function">
    <text evidence="7">Mediates the mercuric-dependent induction of mercury resistance operon. In the absence of mercury MerR represses transcription by binding tightly to the mer operator region; when mercury is present the dimeric complex binds a single ion and becomes a potent transcriptional activator, while remaining bound to the mer site.</text>
</comment>
<dbReference type="InterPro" id="IPR011794">
    <property type="entry name" value="MerR"/>
</dbReference>
<evidence type="ECO:0000256" key="2">
    <source>
        <dbReference type="ARBA" id="ARBA00022466"/>
    </source>
</evidence>
<evidence type="ECO:0000259" key="8">
    <source>
        <dbReference type="PROSITE" id="PS50937"/>
    </source>
</evidence>
<dbReference type="PROSITE" id="PS00552">
    <property type="entry name" value="HTH_MERR_1"/>
    <property type="match status" value="1"/>
</dbReference>
<accession>A0A9X3WUS1</accession>
<proteinExistence type="predicted"/>
<dbReference type="PRINTS" id="PR00040">
    <property type="entry name" value="HTHMERR"/>
</dbReference>
<keyword evidence="4" id="KW-0805">Transcription regulation</keyword>
<evidence type="ECO:0000313" key="10">
    <source>
        <dbReference type="Proteomes" id="UP001145050"/>
    </source>
</evidence>
<keyword evidence="6" id="KW-0804">Transcription</keyword>
<dbReference type="InterPro" id="IPR047057">
    <property type="entry name" value="MerR_fam"/>
</dbReference>
<dbReference type="InterPro" id="IPR009061">
    <property type="entry name" value="DNA-bd_dom_put_sf"/>
</dbReference>
<dbReference type="InterPro" id="IPR000551">
    <property type="entry name" value="MerR-type_HTH_dom"/>
</dbReference>
<dbReference type="PANTHER" id="PTHR30204:SF94">
    <property type="entry name" value="HEAVY METAL-DEPENDENT TRANSCRIPTIONAL REGULATOR HI_0293-RELATED"/>
    <property type="match status" value="1"/>
</dbReference>
<dbReference type="Gene3D" id="1.10.1660.10">
    <property type="match status" value="1"/>
</dbReference>
<dbReference type="PROSITE" id="PS50937">
    <property type="entry name" value="HTH_MERR_2"/>
    <property type="match status" value="1"/>
</dbReference>
<keyword evidence="5" id="KW-0238">DNA-binding</keyword>
<dbReference type="GO" id="GO:0045340">
    <property type="term" value="F:mercury ion binding"/>
    <property type="evidence" value="ECO:0007669"/>
    <property type="project" value="InterPro"/>
</dbReference>
<feature type="domain" description="HTH merR-type" evidence="8">
    <location>
        <begin position="7"/>
        <end position="72"/>
    </location>
</feature>
<dbReference type="Pfam" id="PF13411">
    <property type="entry name" value="MerR_1"/>
    <property type="match status" value="1"/>
</dbReference>
<dbReference type="RefSeq" id="WP_272437884.1">
    <property type="nucleotide sequence ID" value="NZ_JAMQKB010000028.1"/>
</dbReference>
<keyword evidence="3" id="KW-0476">Mercury</keyword>
<dbReference type="SMART" id="SM00422">
    <property type="entry name" value="HTH_MERR"/>
    <property type="match status" value="1"/>
</dbReference>
<evidence type="ECO:0000256" key="3">
    <source>
        <dbReference type="ARBA" id="ARBA00022914"/>
    </source>
</evidence>
<reference evidence="9" key="1">
    <citation type="submission" date="2022-06" db="EMBL/GenBank/DDBJ databases">
        <title>Aquibacillus sp. a new bacterium isolated from soil saline samples.</title>
        <authorList>
            <person name="Galisteo C."/>
            <person name="De La Haba R."/>
            <person name="Sanchez-Porro C."/>
            <person name="Ventosa A."/>
        </authorList>
    </citation>
    <scope>NUCLEOTIDE SEQUENCE</scope>
    <source>
        <strain evidence="9">3ASR75-11</strain>
    </source>
</reference>
<dbReference type="PANTHER" id="PTHR30204">
    <property type="entry name" value="REDOX-CYCLING DRUG-SENSING TRANSCRIPTIONAL ACTIVATOR SOXR"/>
    <property type="match status" value="1"/>
</dbReference>
<dbReference type="GO" id="GO:0046689">
    <property type="term" value="P:response to mercury ion"/>
    <property type="evidence" value="ECO:0007669"/>
    <property type="project" value="UniProtKB-KW"/>
</dbReference>
<sequence length="139" mass="15806">MKGLSSSEVAKECNINVETIRYYERRGLLPVVPRTESGYRVFSTEIVDRIKFIKRAQELDFSLSEIKKLISITENDSSFTSQEIQQFAQHKLAEIESKISGLKSVQSILHDLLERCSGKGPICECPIMQNLLVDGNKRK</sequence>
<protein>
    <recommendedName>
        <fullName evidence="1">Mercuric resistance operon regulatory protein</fullName>
    </recommendedName>
</protein>